<evidence type="ECO:0000313" key="2">
    <source>
        <dbReference type="EMBL" id="SVB44396.1"/>
    </source>
</evidence>
<reference evidence="2" key="1">
    <citation type="submission" date="2018-05" db="EMBL/GenBank/DDBJ databases">
        <authorList>
            <person name="Lanie J.A."/>
            <person name="Ng W.-L."/>
            <person name="Kazmierczak K.M."/>
            <person name="Andrzejewski T.M."/>
            <person name="Davidsen T.M."/>
            <person name="Wayne K.J."/>
            <person name="Tettelin H."/>
            <person name="Glass J.I."/>
            <person name="Rusch D."/>
            <person name="Podicherti R."/>
            <person name="Tsui H.-C.T."/>
            <person name="Winkler M.E."/>
        </authorList>
    </citation>
    <scope>NUCLEOTIDE SEQUENCE</scope>
</reference>
<dbReference type="AlphaFoldDB" id="A0A382E0Y2"/>
<gene>
    <name evidence="2" type="ORF">METZ01_LOCUS197250</name>
</gene>
<dbReference type="Gene3D" id="2.60.40.1240">
    <property type="match status" value="1"/>
</dbReference>
<sequence>MVKVFFFIIAGIIALSMVLAGSYFWTVQTIYITPESGESVVVADVMYDIEFVKIHDGTKEVKPNGVFFQISITAVSMRDEPTNLSGGQFILVDGNGITHIAQFLETGPDELWYEEIEHDVAVTRTTQFDIKYDKDEQYQIIVKPLKEQKTNEWGKVCVKNCG</sequence>
<evidence type="ECO:0000256" key="1">
    <source>
        <dbReference type="ARBA" id="ARBA00022729"/>
    </source>
</evidence>
<keyword evidence="1" id="KW-0732">Signal</keyword>
<protein>
    <recommendedName>
        <fullName evidence="3">DUF4352 domain-containing protein</fullName>
    </recommendedName>
</protein>
<accession>A0A382E0Y2</accession>
<name>A0A382E0Y2_9ZZZZ</name>
<dbReference type="EMBL" id="UINC01042151">
    <property type="protein sequence ID" value="SVB44396.1"/>
    <property type="molecule type" value="Genomic_DNA"/>
</dbReference>
<dbReference type="InterPro" id="IPR029050">
    <property type="entry name" value="Immunoprotect_excell_Ig-like"/>
</dbReference>
<proteinExistence type="predicted"/>
<evidence type="ECO:0008006" key="3">
    <source>
        <dbReference type="Google" id="ProtNLM"/>
    </source>
</evidence>
<organism evidence="2">
    <name type="scientific">marine metagenome</name>
    <dbReference type="NCBI Taxonomy" id="408172"/>
    <lineage>
        <taxon>unclassified sequences</taxon>
        <taxon>metagenomes</taxon>
        <taxon>ecological metagenomes</taxon>
    </lineage>
</organism>